<comment type="caution">
    <text evidence="3">The sequence shown here is derived from an EMBL/GenBank/DDBJ whole genome shotgun (WGS) entry which is preliminary data.</text>
</comment>
<dbReference type="Proteomes" id="UP000280792">
    <property type="component" value="Unassembled WGS sequence"/>
</dbReference>
<dbReference type="GO" id="GO:0005829">
    <property type="term" value="C:cytosol"/>
    <property type="evidence" value="ECO:0007669"/>
    <property type="project" value="TreeGrafter"/>
</dbReference>
<dbReference type="HAMAP" id="MF_00003">
    <property type="entry name" value="RbfA"/>
    <property type="match status" value="1"/>
</dbReference>
<keyword evidence="1 2" id="KW-0690">Ribosome biogenesis</keyword>
<evidence type="ECO:0000313" key="4">
    <source>
        <dbReference type="Proteomes" id="UP000280792"/>
    </source>
</evidence>
<dbReference type="PANTHER" id="PTHR33515">
    <property type="entry name" value="RIBOSOME-BINDING FACTOR A, CHLOROPLASTIC-RELATED"/>
    <property type="match status" value="1"/>
</dbReference>
<dbReference type="NCBIfam" id="TIGR00082">
    <property type="entry name" value="rbfA"/>
    <property type="match status" value="1"/>
</dbReference>
<dbReference type="PROSITE" id="PS01319">
    <property type="entry name" value="RBFA"/>
    <property type="match status" value="1"/>
</dbReference>
<dbReference type="RefSeq" id="WP_125017967.1">
    <property type="nucleotide sequence ID" value="NZ_QWEZ01000002.1"/>
</dbReference>
<sequence length="131" mass="14732">MAKDYSRTQRVADQLQKELARAIQQEIKDPRLGMVTVSGVDVSRDLAYARVYVTFMGDESPEAIEEQLKVLNSAAGFLRSLLARAIKLRTTPQLSFHYDESLARGRHLSSLIDRALSEDSKHPHDDSDSTE</sequence>
<reference evidence="3 4" key="2">
    <citation type="submission" date="2018-12" db="EMBL/GenBank/DDBJ databases">
        <title>Simiduia agarivorans gen. nov., sp. nov., a marine, agarolytic bacterium isolated from shallow coastal water from Keelung, Taiwan.</title>
        <authorList>
            <person name="Shieh W.Y."/>
        </authorList>
    </citation>
    <scope>NUCLEOTIDE SEQUENCE [LARGE SCALE GENOMIC DNA]</scope>
    <source>
        <strain evidence="3 4">GTF-13</strain>
    </source>
</reference>
<dbReference type="SUPFAM" id="SSF89919">
    <property type="entry name" value="Ribosome-binding factor A, RbfA"/>
    <property type="match status" value="1"/>
</dbReference>
<dbReference type="AlphaFoldDB" id="A0A3P3VRA4"/>
<keyword evidence="4" id="KW-1185">Reference proteome</keyword>
<dbReference type="InterPro" id="IPR020053">
    <property type="entry name" value="Ribosome-bd_factorA_CS"/>
</dbReference>
<dbReference type="Pfam" id="PF02033">
    <property type="entry name" value="RBFA"/>
    <property type="match status" value="1"/>
</dbReference>
<proteinExistence type="inferred from homology"/>
<comment type="subunit">
    <text evidence="2">Monomer. Binds 30S ribosomal subunits, but not 50S ribosomal subunits or 70S ribosomes.</text>
</comment>
<dbReference type="GO" id="GO:0043024">
    <property type="term" value="F:ribosomal small subunit binding"/>
    <property type="evidence" value="ECO:0007669"/>
    <property type="project" value="TreeGrafter"/>
</dbReference>
<keyword evidence="2" id="KW-0963">Cytoplasm</keyword>
<comment type="similarity">
    <text evidence="2">Belongs to the RbfA family.</text>
</comment>
<dbReference type="Gene3D" id="3.30.300.20">
    <property type="match status" value="1"/>
</dbReference>
<comment type="function">
    <text evidence="2">One of several proteins that assist in the late maturation steps of the functional core of the 30S ribosomal subunit. Associates with free 30S ribosomal subunits (but not with 30S subunits that are part of 70S ribosomes or polysomes). Required for efficient processing of 16S rRNA. May interact with the 5'-terminal helix region of 16S rRNA.</text>
</comment>
<evidence type="ECO:0000256" key="1">
    <source>
        <dbReference type="ARBA" id="ARBA00022517"/>
    </source>
</evidence>
<reference evidence="3 4" key="1">
    <citation type="submission" date="2018-08" db="EMBL/GenBank/DDBJ databases">
        <authorList>
            <person name="Khan S.A."/>
        </authorList>
    </citation>
    <scope>NUCLEOTIDE SEQUENCE [LARGE SCALE GENOMIC DNA]</scope>
    <source>
        <strain evidence="3 4">GTF-13</strain>
    </source>
</reference>
<dbReference type="EMBL" id="QWEZ01000002">
    <property type="protein sequence ID" value="RRJ83353.1"/>
    <property type="molecule type" value="Genomic_DNA"/>
</dbReference>
<evidence type="ECO:0000313" key="3">
    <source>
        <dbReference type="EMBL" id="RRJ83353.1"/>
    </source>
</evidence>
<dbReference type="InterPro" id="IPR015946">
    <property type="entry name" value="KH_dom-like_a/b"/>
</dbReference>
<gene>
    <name evidence="2 3" type="primary">rbfA</name>
    <name evidence="3" type="ORF">D0544_16175</name>
</gene>
<comment type="subcellular location">
    <subcellularLocation>
        <location evidence="2">Cytoplasm</location>
    </subcellularLocation>
</comment>
<dbReference type="PANTHER" id="PTHR33515:SF1">
    <property type="entry name" value="RIBOSOME-BINDING FACTOR A, CHLOROPLASTIC-RELATED"/>
    <property type="match status" value="1"/>
</dbReference>
<organism evidence="3 4">
    <name type="scientific">Aestuariirhabdus litorea</name>
    <dbReference type="NCBI Taxonomy" id="2528527"/>
    <lineage>
        <taxon>Bacteria</taxon>
        <taxon>Pseudomonadati</taxon>
        <taxon>Pseudomonadota</taxon>
        <taxon>Gammaproteobacteria</taxon>
        <taxon>Oceanospirillales</taxon>
        <taxon>Aestuariirhabdaceae</taxon>
        <taxon>Aestuariirhabdus</taxon>
    </lineage>
</organism>
<evidence type="ECO:0000256" key="2">
    <source>
        <dbReference type="HAMAP-Rule" id="MF_00003"/>
    </source>
</evidence>
<protein>
    <recommendedName>
        <fullName evidence="2">Ribosome-binding factor A</fullName>
    </recommendedName>
</protein>
<dbReference type="InterPro" id="IPR023799">
    <property type="entry name" value="RbfA_dom_sf"/>
</dbReference>
<accession>A0A3P3VRA4</accession>
<dbReference type="InterPro" id="IPR000238">
    <property type="entry name" value="RbfA"/>
</dbReference>
<dbReference type="GO" id="GO:0030490">
    <property type="term" value="P:maturation of SSU-rRNA"/>
    <property type="evidence" value="ECO:0007669"/>
    <property type="project" value="UniProtKB-UniRule"/>
</dbReference>
<name>A0A3P3VRA4_9GAMM</name>